<dbReference type="SUPFAM" id="SSF52833">
    <property type="entry name" value="Thioredoxin-like"/>
    <property type="match status" value="1"/>
</dbReference>
<dbReference type="InterPro" id="IPR000866">
    <property type="entry name" value="AhpC/TSA"/>
</dbReference>
<dbReference type="EMBL" id="MQVX01000001">
    <property type="protein sequence ID" value="PQJ16001.1"/>
    <property type="molecule type" value="Genomic_DNA"/>
</dbReference>
<name>A0A2S7T8U2_9FLAO</name>
<feature type="domain" description="Thioredoxin" evidence="1">
    <location>
        <begin position="1"/>
        <end position="162"/>
    </location>
</feature>
<dbReference type="GO" id="GO:0016209">
    <property type="term" value="F:antioxidant activity"/>
    <property type="evidence" value="ECO:0007669"/>
    <property type="project" value="InterPro"/>
</dbReference>
<dbReference type="OrthoDB" id="9809746at2"/>
<dbReference type="Gene3D" id="3.40.30.10">
    <property type="entry name" value="Glutaredoxin"/>
    <property type="match status" value="1"/>
</dbReference>
<dbReference type="InterPro" id="IPR036249">
    <property type="entry name" value="Thioredoxin-like_sf"/>
</dbReference>
<reference evidence="3" key="1">
    <citation type="submission" date="2016-11" db="EMBL/GenBank/DDBJ databases">
        <title>Trade-off between light-utilization and light-protection in marine flavobacteria.</title>
        <authorList>
            <person name="Kumagai Y."/>
            <person name="Yoshizawa S."/>
            <person name="Kogure K."/>
        </authorList>
    </citation>
    <scope>NUCLEOTIDE SEQUENCE [LARGE SCALE GENOMIC DNA]</scope>
    <source>
        <strain evidence="3">SG-18</strain>
    </source>
</reference>
<dbReference type="GO" id="GO:0016491">
    <property type="term" value="F:oxidoreductase activity"/>
    <property type="evidence" value="ECO:0007669"/>
    <property type="project" value="InterPro"/>
</dbReference>
<dbReference type="CDD" id="cd02970">
    <property type="entry name" value="PRX_like2"/>
    <property type="match status" value="1"/>
</dbReference>
<dbReference type="RefSeq" id="WP_105001671.1">
    <property type="nucleotide sequence ID" value="NZ_MQVX01000001.1"/>
</dbReference>
<protein>
    <submittedName>
        <fullName evidence="2">Alkyl hydroperoxide reductase</fullName>
    </submittedName>
</protein>
<dbReference type="AlphaFoldDB" id="A0A2S7T8U2"/>
<proteinExistence type="predicted"/>
<keyword evidence="3" id="KW-1185">Reference proteome</keyword>
<evidence type="ECO:0000313" key="3">
    <source>
        <dbReference type="Proteomes" id="UP000239366"/>
    </source>
</evidence>
<gene>
    <name evidence="2" type="ORF">BST99_09940</name>
</gene>
<accession>A0A2S7T8U2</accession>
<evidence type="ECO:0000313" key="2">
    <source>
        <dbReference type="EMBL" id="PQJ16001.1"/>
    </source>
</evidence>
<dbReference type="PROSITE" id="PS51352">
    <property type="entry name" value="THIOREDOXIN_2"/>
    <property type="match status" value="1"/>
</dbReference>
<dbReference type="InterPro" id="IPR013766">
    <property type="entry name" value="Thioredoxin_domain"/>
</dbReference>
<sequence>MNRPTPLQVAPFLEFNTLDQIKFTLSEQETENFQLLVFYRGLHCPICERYLQQLQDLLPEFAQRGVDVVALSMDSEKRARLSRQKWGIDQLKIGYGLDRKQARDWGLYLSKGVKEGEPEEFSEPGLFLIDKQNKVYYAAITSNPWGRPYLPSFLKAVDYITRTRYPARGEVIG</sequence>
<dbReference type="Proteomes" id="UP000239366">
    <property type="component" value="Unassembled WGS sequence"/>
</dbReference>
<dbReference type="Pfam" id="PF00578">
    <property type="entry name" value="AhpC-TSA"/>
    <property type="match status" value="1"/>
</dbReference>
<comment type="caution">
    <text evidence="2">The sequence shown here is derived from an EMBL/GenBank/DDBJ whole genome shotgun (WGS) entry which is preliminary data.</text>
</comment>
<evidence type="ECO:0000259" key="1">
    <source>
        <dbReference type="PROSITE" id="PS51352"/>
    </source>
</evidence>
<organism evidence="2 3">
    <name type="scientific">Aureicoccus marinus</name>
    <dbReference type="NCBI Taxonomy" id="754435"/>
    <lineage>
        <taxon>Bacteria</taxon>
        <taxon>Pseudomonadati</taxon>
        <taxon>Bacteroidota</taxon>
        <taxon>Flavobacteriia</taxon>
        <taxon>Flavobacteriales</taxon>
        <taxon>Flavobacteriaceae</taxon>
        <taxon>Aureicoccus</taxon>
    </lineage>
</organism>